<evidence type="ECO:0000313" key="3">
    <source>
        <dbReference type="Proteomes" id="UP001051844"/>
    </source>
</evidence>
<protein>
    <submittedName>
        <fullName evidence="2">Uncharacterized protein</fullName>
    </submittedName>
</protein>
<gene>
    <name evidence="2" type="ORF">ScoT_31770</name>
</gene>
<accession>A0AA37BY08</accession>
<comment type="caution">
    <text evidence="2">The sequence shown here is derived from an EMBL/GenBank/DDBJ whole genome shotgun (WGS) entry which is preliminary data.</text>
</comment>
<sequence>MTGTVKGRPAKRTAPPAPEGQGTASQATPKDCPKPSPASPDCPPEPQPKPHPHPPPSAAGEPHPPDRGK</sequence>
<organism evidence="2 3">
    <name type="scientific">Streptomyces albidoflavus</name>
    <dbReference type="NCBI Taxonomy" id="1886"/>
    <lineage>
        <taxon>Bacteria</taxon>
        <taxon>Bacillati</taxon>
        <taxon>Actinomycetota</taxon>
        <taxon>Actinomycetes</taxon>
        <taxon>Kitasatosporales</taxon>
        <taxon>Streptomycetaceae</taxon>
        <taxon>Streptomyces</taxon>
        <taxon>Streptomyces albidoflavus group</taxon>
    </lineage>
</organism>
<dbReference type="Proteomes" id="UP001051844">
    <property type="component" value="Unassembled WGS sequence"/>
</dbReference>
<dbReference type="AlphaFoldDB" id="A0AA37BY08"/>
<feature type="compositionally biased region" description="Pro residues" evidence="1">
    <location>
        <begin position="34"/>
        <end position="57"/>
    </location>
</feature>
<evidence type="ECO:0000256" key="1">
    <source>
        <dbReference type="SAM" id="MobiDB-lite"/>
    </source>
</evidence>
<reference evidence="2" key="1">
    <citation type="submission" date="2022-09" db="EMBL/GenBank/DDBJ databases">
        <title>Whole genome shotgun sequence of Streptomyces albidoflavus NBRC 12854.</title>
        <authorList>
            <person name="Komaki H."/>
            <person name="Tamura T."/>
        </authorList>
    </citation>
    <scope>NUCLEOTIDE SEQUENCE</scope>
    <source>
        <strain evidence="2">NBRC 12854</strain>
    </source>
</reference>
<proteinExistence type="predicted"/>
<evidence type="ECO:0000313" key="2">
    <source>
        <dbReference type="EMBL" id="GHI47003.1"/>
    </source>
</evidence>
<feature type="region of interest" description="Disordered" evidence="1">
    <location>
        <begin position="1"/>
        <end position="69"/>
    </location>
</feature>
<dbReference type="EMBL" id="BNDZ01000005">
    <property type="protein sequence ID" value="GHI47003.1"/>
    <property type="molecule type" value="Genomic_DNA"/>
</dbReference>
<name>A0AA37BY08_9ACTN</name>